<evidence type="ECO:0000256" key="1">
    <source>
        <dbReference type="SAM" id="Coils"/>
    </source>
</evidence>
<protein>
    <recommendedName>
        <fullName evidence="2">Retrotransposon gag domain-containing protein</fullName>
    </recommendedName>
</protein>
<evidence type="ECO:0000313" key="3">
    <source>
        <dbReference type="EMBL" id="KAB5548164.1"/>
    </source>
</evidence>
<dbReference type="PANTHER" id="PTHR33223">
    <property type="entry name" value="CCHC-TYPE DOMAIN-CONTAINING PROTEIN"/>
    <property type="match status" value="1"/>
</dbReference>
<keyword evidence="1" id="KW-0175">Coiled coil</keyword>
<accession>A0A5N5LZ16</accession>
<dbReference type="PANTHER" id="PTHR33223:SF6">
    <property type="entry name" value="CCHC-TYPE DOMAIN-CONTAINING PROTEIN"/>
    <property type="match status" value="1"/>
</dbReference>
<dbReference type="Pfam" id="PF03732">
    <property type="entry name" value="Retrotrans_gag"/>
    <property type="match status" value="1"/>
</dbReference>
<evidence type="ECO:0000259" key="2">
    <source>
        <dbReference type="Pfam" id="PF03732"/>
    </source>
</evidence>
<keyword evidence="4" id="KW-1185">Reference proteome</keyword>
<dbReference type="Proteomes" id="UP000326939">
    <property type="component" value="Chromosome 7"/>
</dbReference>
<evidence type="ECO:0000313" key="4">
    <source>
        <dbReference type="Proteomes" id="UP000326939"/>
    </source>
</evidence>
<feature type="domain" description="Retrotransposon gag" evidence="2">
    <location>
        <begin position="121"/>
        <end position="208"/>
    </location>
</feature>
<dbReference type="InterPro" id="IPR005162">
    <property type="entry name" value="Retrotrans_gag_dom"/>
</dbReference>
<proteinExistence type="predicted"/>
<reference evidence="4" key="1">
    <citation type="journal article" date="2019" name="Gigascience">
        <title>De novo genome assembly of the endangered Acer yangbiense, a plant species with extremely small populations endemic to Yunnan Province, China.</title>
        <authorList>
            <person name="Yang J."/>
            <person name="Wariss H.M."/>
            <person name="Tao L."/>
            <person name="Zhang R."/>
            <person name="Yun Q."/>
            <person name="Hollingsworth P."/>
            <person name="Dao Z."/>
            <person name="Luo G."/>
            <person name="Guo H."/>
            <person name="Ma Y."/>
            <person name="Sun W."/>
        </authorList>
    </citation>
    <scope>NUCLEOTIDE SEQUENCE [LARGE SCALE GENOMIC DNA]</scope>
    <source>
        <strain evidence="4">cv. br00</strain>
    </source>
</reference>
<sequence length="311" mass="36250">MGESSNMLQIQFEAFMKMYQENRQQDRMEREQLSTRLEELSREFATTRLESQNGEDGSVNLGPRGHPNFNPRVEGRAAQQPRFSRLDFPLYDGKIDPLVWLSRCEHYFHHQHTTEDEKVEIASYHLDADAQIWFLKLDRDRPGISWVEFKRQCQLRFGPSLQGNKLGELAKLRQGGTVVEYQRKFEQLAAQAGHLTTEQEVEIFISGLIENIAIEVELHQPRDLINAMSLARLYERRSGARRSMPPQFKSTTANSSLPSNQRTFKRLSRVEMDERRAKGLCFNCDEIYNRGHQCICLFWLDGVEVEPRRNG</sequence>
<organism evidence="3 4">
    <name type="scientific">Salix brachista</name>
    <dbReference type="NCBI Taxonomy" id="2182728"/>
    <lineage>
        <taxon>Eukaryota</taxon>
        <taxon>Viridiplantae</taxon>
        <taxon>Streptophyta</taxon>
        <taxon>Embryophyta</taxon>
        <taxon>Tracheophyta</taxon>
        <taxon>Spermatophyta</taxon>
        <taxon>Magnoliopsida</taxon>
        <taxon>eudicotyledons</taxon>
        <taxon>Gunneridae</taxon>
        <taxon>Pentapetalae</taxon>
        <taxon>rosids</taxon>
        <taxon>fabids</taxon>
        <taxon>Malpighiales</taxon>
        <taxon>Salicaceae</taxon>
        <taxon>Saliceae</taxon>
        <taxon>Salix</taxon>
    </lineage>
</organism>
<feature type="coiled-coil region" evidence="1">
    <location>
        <begin position="16"/>
        <end position="50"/>
    </location>
</feature>
<dbReference type="EMBL" id="VDCV01000007">
    <property type="protein sequence ID" value="KAB5548164.1"/>
    <property type="molecule type" value="Genomic_DNA"/>
</dbReference>
<dbReference type="AlphaFoldDB" id="A0A5N5LZ16"/>
<comment type="caution">
    <text evidence="3">The sequence shown here is derived from an EMBL/GenBank/DDBJ whole genome shotgun (WGS) entry which is preliminary data.</text>
</comment>
<gene>
    <name evidence="3" type="ORF">DKX38_011570</name>
</gene>
<name>A0A5N5LZ16_9ROSI</name>